<proteinExistence type="predicted"/>
<reference evidence="2 3" key="1">
    <citation type="submission" date="2019-03" db="EMBL/GenBank/DDBJ databases">
        <title>Freshwater and sediment microbial communities from various areas in North America, analyzing microbe dynamics in response to fracking.</title>
        <authorList>
            <person name="Lamendella R."/>
        </authorList>
    </citation>
    <scope>NUCLEOTIDE SEQUENCE [LARGE SCALE GENOMIC DNA]</scope>
    <source>
        <strain evidence="2 3">114D</strain>
    </source>
</reference>
<evidence type="ECO:0000256" key="1">
    <source>
        <dbReference type="SAM" id="Coils"/>
    </source>
</evidence>
<dbReference type="EMBL" id="SNWI01000001">
    <property type="protein sequence ID" value="TDO05366.1"/>
    <property type="molecule type" value="Genomic_DNA"/>
</dbReference>
<protein>
    <submittedName>
        <fullName evidence="2">RteC protein</fullName>
    </submittedName>
</protein>
<dbReference type="Proteomes" id="UP000294848">
    <property type="component" value="Unassembled WGS sequence"/>
</dbReference>
<dbReference type="InterPro" id="IPR018534">
    <property type="entry name" value="Tet_reg_excision_RteC"/>
</dbReference>
<sequence length="275" mass="32995">MKHYLEVIKNLENELKQISQVSEVLLEQIDLAIGHCKIAYDTLKRLVVKHGFSDRKSEIFFFKEIKPSVCSKLLYYQGIIELESHRQKVGENEIKKYFQRELKKILKYMKMHQSKVQYYRCNYTYLDEQYFTHHNPDIPYAVRDYSTLIDEDFSSWKDHAFSIIMANEMLIDYITQEMEKLDHPDKKNLPELNLNWTGSKMDLYELIYAIYLEGSVNHGKATIVELTKAFGWIFNTDLQKEIYKTQERLIRRKDPVKYLTQLMAILRRRINNKLK</sequence>
<dbReference type="RefSeq" id="WP_133463420.1">
    <property type="nucleotide sequence ID" value="NZ_SNWI01000001.1"/>
</dbReference>
<dbReference type="OrthoDB" id="790983at2"/>
<feature type="coiled-coil region" evidence="1">
    <location>
        <begin position="1"/>
        <end position="28"/>
    </location>
</feature>
<dbReference type="AlphaFoldDB" id="A0A4R6HC65"/>
<dbReference type="Pfam" id="PF09357">
    <property type="entry name" value="RteC"/>
    <property type="match status" value="1"/>
</dbReference>
<gene>
    <name evidence="2" type="ORF">DET52_101724</name>
</gene>
<evidence type="ECO:0000313" key="2">
    <source>
        <dbReference type="EMBL" id="TDO05366.1"/>
    </source>
</evidence>
<keyword evidence="1" id="KW-0175">Coiled coil</keyword>
<organism evidence="2 3">
    <name type="scientific">Sunxiuqinia elliptica</name>
    <dbReference type="NCBI Taxonomy" id="655355"/>
    <lineage>
        <taxon>Bacteria</taxon>
        <taxon>Pseudomonadati</taxon>
        <taxon>Bacteroidota</taxon>
        <taxon>Bacteroidia</taxon>
        <taxon>Marinilabiliales</taxon>
        <taxon>Prolixibacteraceae</taxon>
        <taxon>Sunxiuqinia</taxon>
    </lineage>
</organism>
<name>A0A4R6HC65_9BACT</name>
<accession>A0A4R6HC65</accession>
<comment type="caution">
    <text evidence="2">The sequence shown here is derived from an EMBL/GenBank/DDBJ whole genome shotgun (WGS) entry which is preliminary data.</text>
</comment>
<evidence type="ECO:0000313" key="3">
    <source>
        <dbReference type="Proteomes" id="UP000294848"/>
    </source>
</evidence>